<reference evidence="2 3" key="1">
    <citation type="submission" date="2021-05" db="EMBL/GenBank/DDBJ databases">
        <title>Ornithinibacillus massiliensis sp. nov.</title>
        <authorList>
            <person name="Iwaza R."/>
            <person name="Lagier J.-C."/>
            <person name="Raoult D."/>
        </authorList>
    </citation>
    <scope>NUCLEOTIDE SEQUENCE [LARGE SCALE GENOMIC DNA]</scope>
    <source>
        <strain evidence="2 3">Marseille-P3601</strain>
    </source>
</reference>
<evidence type="ECO:0000313" key="2">
    <source>
        <dbReference type="EMBL" id="MBS3678940.1"/>
    </source>
</evidence>
<dbReference type="RefSeq" id="WP_211740984.1">
    <property type="nucleotide sequence ID" value="NZ_JAGXBY010000001.1"/>
</dbReference>
<feature type="domain" description="MrfA-like Zn-binding" evidence="1">
    <location>
        <begin position="503"/>
        <end position="602"/>
    </location>
</feature>
<name>A0ABS5M9E6_9BACI</name>
<dbReference type="InterPro" id="IPR047721">
    <property type="entry name" value="DrmB"/>
</dbReference>
<keyword evidence="3" id="KW-1185">Reference proteome</keyword>
<gene>
    <name evidence="2" type="ORF">KGF86_01810</name>
</gene>
<evidence type="ECO:0000313" key="3">
    <source>
        <dbReference type="Proteomes" id="UP000681870"/>
    </source>
</evidence>
<comment type="caution">
    <text evidence="2">The sequence shown here is derived from an EMBL/GenBank/DDBJ whole genome shotgun (WGS) entry which is preliminary data.</text>
</comment>
<dbReference type="InterPro" id="IPR018973">
    <property type="entry name" value="MZB"/>
</dbReference>
<dbReference type="NCBIfam" id="NF038324">
    <property type="entry name" value="DrmB_fam"/>
    <property type="match status" value="1"/>
</dbReference>
<protein>
    <submittedName>
        <fullName evidence="2">DUF1998 domain-containing protein</fullName>
    </submittedName>
</protein>
<evidence type="ECO:0000259" key="1">
    <source>
        <dbReference type="Pfam" id="PF09369"/>
    </source>
</evidence>
<dbReference type="Pfam" id="PF09369">
    <property type="entry name" value="MZB"/>
    <property type="match status" value="1"/>
</dbReference>
<organism evidence="2 3">
    <name type="scientific">Ornithinibacillus massiliensis</name>
    <dbReference type="NCBI Taxonomy" id="1944633"/>
    <lineage>
        <taxon>Bacteria</taxon>
        <taxon>Bacillati</taxon>
        <taxon>Bacillota</taxon>
        <taxon>Bacilli</taxon>
        <taxon>Bacillales</taxon>
        <taxon>Bacillaceae</taxon>
        <taxon>Ornithinibacillus</taxon>
    </lineage>
</organism>
<dbReference type="EMBL" id="JAGXBY010000001">
    <property type="protein sequence ID" value="MBS3678940.1"/>
    <property type="molecule type" value="Genomic_DNA"/>
</dbReference>
<dbReference type="Proteomes" id="UP000681870">
    <property type="component" value="Unassembled WGS sequence"/>
</dbReference>
<proteinExistence type="predicted"/>
<sequence>MKDLPLRRGQLVTTFGPGALVISPEGESAMIGALDKWYHDKNEYRIETFDEYEIQEPRLRSLLKVKQLLMPPDFRPSYQYKNAGGAITQTNTDLYIPLLRFPTWHYCPKCKTLHKTSMSSRTSWLDCKECKKQMKMIQVPFVMVCSQGHISDFPWREWVHGDENTSCDGQMKLLSTGGATLDSLKVKCSCNKERSLKGIMSRRNTSELDEDRVSELSKMLNKNEKKLYQCPGHKPWYGSENDKESCSSYPIAVLKNSINVYYPNTISAIHLPGENPEVEKLIDMFEKNGVTSSWLEMTDNMDGKIKTVKKLCPPEIQEYNESDIELAILYIEGGIEEEETPEKVSTRNAEKELRKKEFETLTQEIDTKNLKVKKEWTCNEVNHEDINTFFSMINRVTKLKETIVLTGFNRLTTNDDEVAKNQISKGKHLLFKDPNLPENNWLPAYKVYGEGIFFTVNFEKLQSWEQRDDVQHYFNKLLTRAEKRSTNVDEDILKPRNVLLHTLSHIIIDELALTCGYNSASIRERLYLNEEQCGILIYTSSGDIDGTFGGLVRMGRQENFFPVVYKAIDKARWCSSDPVCSEIGKSSGQGVNNLNGAACHSCSYLPETSCELGNLFLDRTLLIDPKLGFFNID</sequence>
<accession>A0ABS5M9E6</accession>